<dbReference type="FunFam" id="3.30.230.40:FF:000001">
    <property type="entry name" value="Imidazoleglycerol-phosphate dehydratase HisB"/>
    <property type="match status" value="1"/>
</dbReference>
<dbReference type="PANTHER" id="PTHR23133:SF2">
    <property type="entry name" value="IMIDAZOLEGLYCEROL-PHOSPHATE DEHYDRATASE"/>
    <property type="match status" value="1"/>
</dbReference>
<dbReference type="PROSITE" id="PS00955">
    <property type="entry name" value="IGP_DEHYDRATASE_2"/>
    <property type="match status" value="1"/>
</dbReference>
<dbReference type="EC" id="4.2.1.19" evidence="6 7"/>
<comment type="similarity">
    <text evidence="6 7">Belongs to the imidazoleglycerol-phosphate dehydratase family.</text>
</comment>
<evidence type="ECO:0000256" key="1">
    <source>
        <dbReference type="ARBA" id="ARBA00005047"/>
    </source>
</evidence>
<dbReference type="EMBL" id="DTIY01000006">
    <property type="protein sequence ID" value="HGY38392.1"/>
    <property type="molecule type" value="Genomic_DNA"/>
</dbReference>
<dbReference type="FunFam" id="3.30.230.40:FF:000003">
    <property type="entry name" value="Imidazoleglycerol-phosphate dehydratase HisB"/>
    <property type="match status" value="1"/>
</dbReference>
<evidence type="ECO:0000256" key="6">
    <source>
        <dbReference type="HAMAP-Rule" id="MF_00076"/>
    </source>
</evidence>
<dbReference type="InterPro" id="IPR038494">
    <property type="entry name" value="IGPD_sf"/>
</dbReference>
<dbReference type="GO" id="GO:0000105">
    <property type="term" value="P:L-histidine biosynthetic process"/>
    <property type="evidence" value="ECO:0007669"/>
    <property type="project" value="UniProtKB-UniRule"/>
</dbReference>
<keyword evidence="5 6" id="KW-0456">Lyase</keyword>
<evidence type="ECO:0000256" key="5">
    <source>
        <dbReference type="ARBA" id="ARBA00023239"/>
    </source>
</evidence>
<evidence type="ECO:0000256" key="3">
    <source>
        <dbReference type="ARBA" id="ARBA00022605"/>
    </source>
</evidence>
<name>A0A7V4TEL8_9BACT</name>
<dbReference type="CDD" id="cd07914">
    <property type="entry name" value="IGPD"/>
    <property type="match status" value="1"/>
</dbReference>
<gene>
    <name evidence="6 8" type="primary">hisB</name>
    <name evidence="8" type="ORF">ENW11_01070</name>
</gene>
<evidence type="ECO:0000256" key="2">
    <source>
        <dbReference type="ARBA" id="ARBA00016664"/>
    </source>
</evidence>
<evidence type="ECO:0000313" key="8">
    <source>
        <dbReference type="EMBL" id="HGY38392.1"/>
    </source>
</evidence>
<dbReference type="Pfam" id="PF00475">
    <property type="entry name" value="IGPD"/>
    <property type="match status" value="1"/>
</dbReference>
<organism evidence="8">
    <name type="scientific">Candidatus Caldatribacterium saccharofermentans</name>
    <dbReference type="NCBI Taxonomy" id="1454753"/>
    <lineage>
        <taxon>Bacteria</taxon>
        <taxon>Pseudomonadati</taxon>
        <taxon>Atribacterota</taxon>
        <taxon>Atribacteria</taxon>
        <taxon>Atribacterales</taxon>
        <taxon>Candidatus Caldatribacteriaceae</taxon>
        <taxon>Candidatus Caldatribacterium</taxon>
    </lineage>
</organism>
<keyword evidence="3 6" id="KW-0028">Amino-acid biosynthesis</keyword>
<comment type="caution">
    <text evidence="8">The sequence shown here is derived from an EMBL/GenBank/DDBJ whole genome shotgun (WGS) entry which is preliminary data.</text>
</comment>
<dbReference type="PROSITE" id="PS00954">
    <property type="entry name" value="IGP_DEHYDRATASE_1"/>
    <property type="match status" value="1"/>
</dbReference>
<dbReference type="NCBIfam" id="NF002114">
    <property type="entry name" value="PRK00951.2-4"/>
    <property type="match status" value="1"/>
</dbReference>
<dbReference type="GO" id="GO:0004424">
    <property type="term" value="F:imidazoleglycerol-phosphate dehydratase activity"/>
    <property type="evidence" value="ECO:0007669"/>
    <property type="project" value="UniProtKB-UniRule"/>
</dbReference>
<dbReference type="GO" id="GO:0005737">
    <property type="term" value="C:cytoplasm"/>
    <property type="evidence" value="ECO:0007669"/>
    <property type="project" value="UniProtKB-SubCell"/>
</dbReference>
<accession>A0A7V4TEL8</accession>
<dbReference type="UniPathway" id="UPA00031">
    <property type="reaction ID" value="UER00011"/>
</dbReference>
<comment type="catalytic activity">
    <reaction evidence="6 7">
        <text>D-erythro-1-(imidazol-4-yl)glycerol 3-phosphate = 3-(imidazol-4-yl)-2-oxopropyl phosphate + H2O</text>
        <dbReference type="Rhea" id="RHEA:11040"/>
        <dbReference type="ChEBI" id="CHEBI:15377"/>
        <dbReference type="ChEBI" id="CHEBI:57766"/>
        <dbReference type="ChEBI" id="CHEBI:58278"/>
        <dbReference type="EC" id="4.2.1.19"/>
    </reaction>
</comment>
<sequence length="230" mass="25461">MNSGFLGFLQGGGDVFVFPSTDGKAFCRIREGVMELAREAQLRRTTKETEVEVFVNIDGARQIDIVLDVPFFPHLLEALAFHAGWDLVLRAEGDQKRVDNHHVVEDVGIVLGEALHQCLADKKGLQRFGSAFVPMDEALGMAVVDLSGRPYLVYDVPSSLGPKVGDFEVVLLEEFLRSFTSFARFTLHAKIWWGKNAHHAFEALFKATGRALHEAVQVRGDVLPSTKGIL</sequence>
<comment type="pathway">
    <text evidence="1 6 7">Amino-acid biosynthesis; L-histidine biosynthesis; L-histidine from 5-phospho-alpha-D-ribose 1-diphosphate: step 6/9.</text>
</comment>
<dbReference type="AlphaFoldDB" id="A0A7V4TEL8"/>
<dbReference type="InterPro" id="IPR000807">
    <property type="entry name" value="ImidazoleglycerolP_deHydtase"/>
</dbReference>
<dbReference type="SUPFAM" id="SSF54211">
    <property type="entry name" value="Ribosomal protein S5 domain 2-like"/>
    <property type="match status" value="2"/>
</dbReference>
<dbReference type="Gene3D" id="3.30.230.40">
    <property type="entry name" value="Imidazole glycerol phosphate dehydratase, domain 1"/>
    <property type="match status" value="2"/>
</dbReference>
<proteinExistence type="inferred from homology"/>
<protein>
    <recommendedName>
        <fullName evidence="2 6">Imidazoleglycerol-phosphate dehydratase</fullName>
        <shortName evidence="6">IGPD</shortName>
        <ecNumber evidence="6 7">4.2.1.19</ecNumber>
    </recommendedName>
</protein>
<dbReference type="InterPro" id="IPR020565">
    <property type="entry name" value="ImidazoleglycerP_deHydtase_CS"/>
</dbReference>
<keyword evidence="4 6" id="KW-0368">Histidine biosynthesis</keyword>
<reference evidence="8" key="1">
    <citation type="journal article" date="2020" name="mSystems">
        <title>Genome- and Community-Level Interaction Insights into Carbon Utilization and Element Cycling Functions of Hydrothermarchaeota in Hydrothermal Sediment.</title>
        <authorList>
            <person name="Zhou Z."/>
            <person name="Liu Y."/>
            <person name="Xu W."/>
            <person name="Pan J."/>
            <person name="Luo Z.H."/>
            <person name="Li M."/>
        </authorList>
    </citation>
    <scope>NUCLEOTIDE SEQUENCE [LARGE SCALE GENOMIC DNA]</scope>
    <source>
        <strain evidence="8">SpSt-82</strain>
    </source>
</reference>
<evidence type="ECO:0000256" key="7">
    <source>
        <dbReference type="RuleBase" id="RU000599"/>
    </source>
</evidence>
<evidence type="ECO:0000256" key="4">
    <source>
        <dbReference type="ARBA" id="ARBA00023102"/>
    </source>
</evidence>
<comment type="subcellular location">
    <subcellularLocation>
        <location evidence="6 7">Cytoplasm</location>
    </subcellularLocation>
</comment>
<dbReference type="InterPro" id="IPR020568">
    <property type="entry name" value="Ribosomal_Su5_D2-typ_SF"/>
</dbReference>
<dbReference type="HAMAP" id="MF_00076">
    <property type="entry name" value="HisB"/>
    <property type="match status" value="1"/>
</dbReference>
<keyword evidence="6" id="KW-0963">Cytoplasm</keyword>
<dbReference type="PANTHER" id="PTHR23133">
    <property type="entry name" value="IMIDAZOLEGLYCEROL-PHOSPHATE DEHYDRATASE HIS7"/>
    <property type="match status" value="1"/>
</dbReference>